<dbReference type="SUPFAM" id="SSF50104">
    <property type="entry name" value="Translation proteins SH3-like domain"/>
    <property type="match status" value="1"/>
</dbReference>
<dbReference type="InterPro" id="IPR003256">
    <property type="entry name" value="Ribosomal_uL24"/>
</dbReference>
<comment type="subunit">
    <text evidence="5">Part of the 50S ribosomal subunit.</text>
</comment>
<sequence>MHIKKGDQIQIISGKDKGKKGKVLKVLPALEKVVVEGLNIGKKHLRPRRQGEKGQRIEVPAPMRACKVMIVDPRTGQITRVGHKTLADGKKIRISKKTGEEI</sequence>
<dbReference type="InterPro" id="IPR014722">
    <property type="entry name" value="Rib_uL2_dom2"/>
</dbReference>
<dbReference type="EMBL" id="PFPO01000060">
    <property type="protein sequence ID" value="PIZ98849.1"/>
    <property type="molecule type" value="Genomic_DNA"/>
</dbReference>
<dbReference type="Pfam" id="PF00467">
    <property type="entry name" value="KOW"/>
    <property type="match status" value="1"/>
</dbReference>
<organism evidence="8 9">
    <name type="scientific">Candidatus Komeilibacteria bacterium CG_4_10_14_0_2_um_filter_37_10</name>
    <dbReference type="NCBI Taxonomy" id="1974470"/>
    <lineage>
        <taxon>Bacteria</taxon>
        <taxon>Candidatus Komeiliibacteriota</taxon>
    </lineage>
</organism>
<proteinExistence type="inferred from homology"/>
<comment type="similarity">
    <text evidence="1 5 6">Belongs to the universal ribosomal protein uL24 family.</text>
</comment>
<evidence type="ECO:0000256" key="4">
    <source>
        <dbReference type="ARBA" id="ARBA00035206"/>
    </source>
</evidence>
<dbReference type="CDD" id="cd06089">
    <property type="entry name" value="KOW_RPL26"/>
    <property type="match status" value="1"/>
</dbReference>
<keyword evidence="5" id="KW-0694">RNA-binding</keyword>
<dbReference type="PANTHER" id="PTHR12903">
    <property type="entry name" value="MITOCHONDRIAL RIBOSOMAL PROTEIN L24"/>
    <property type="match status" value="1"/>
</dbReference>
<reference evidence="9" key="1">
    <citation type="submission" date="2017-09" db="EMBL/GenBank/DDBJ databases">
        <title>Depth-based differentiation of microbial function through sediment-hosted aquifers and enrichment of novel symbionts in the deep terrestrial subsurface.</title>
        <authorList>
            <person name="Probst A.J."/>
            <person name="Ladd B."/>
            <person name="Jarett J.K."/>
            <person name="Geller-Mcgrath D.E."/>
            <person name="Sieber C.M.K."/>
            <person name="Emerson J.B."/>
            <person name="Anantharaman K."/>
            <person name="Thomas B.C."/>
            <person name="Malmstrom R."/>
            <person name="Stieglmeier M."/>
            <person name="Klingl A."/>
            <person name="Woyke T."/>
            <person name="Ryan C.M."/>
            <person name="Banfield J.F."/>
        </authorList>
    </citation>
    <scope>NUCLEOTIDE SEQUENCE [LARGE SCALE GENOMIC DNA]</scope>
</reference>
<feature type="domain" description="KOW" evidence="7">
    <location>
        <begin position="2"/>
        <end position="29"/>
    </location>
</feature>
<keyword evidence="5" id="KW-0699">rRNA-binding</keyword>
<dbReference type="GO" id="GO:0019843">
    <property type="term" value="F:rRNA binding"/>
    <property type="evidence" value="ECO:0007669"/>
    <property type="project" value="UniProtKB-UniRule"/>
</dbReference>
<dbReference type="Gene3D" id="2.30.30.30">
    <property type="match status" value="1"/>
</dbReference>
<dbReference type="GO" id="GO:0003735">
    <property type="term" value="F:structural constituent of ribosome"/>
    <property type="evidence" value="ECO:0007669"/>
    <property type="project" value="InterPro"/>
</dbReference>
<dbReference type="SMART" id="SM00739">
    <property type="entry name" value="KOW"/>
    <property type="match status" value="1"/>
</dbReference>
<dbReference type="NCBIfam" id="TIGR01079">
    <property type="entry name" value="rplX_bact"/>
    <property type="match status" value="1"/>
</dbReference>
<dbReference type="GO" id="GO:0005840">
    <property type="term" value="C:ribosome"/>
    <property type="evidence" value="ECO:0007669"/>
    <property type="project" value="UniProtKB-KW"/>
</dbReference>
<keyword evidence="3 5" id="KW-0687">Ribonucleoprotein</keyword>
<evidence type="ECO:0000256" key="6">
    <source>
        <dbReference type="RuleBase" id="RU003477"/>
    </source>
</evidence>
<evidence type="ECO:0000313" key="8">
    <source>
        <dbReference type="EMBL" id="PIZ98849.1"/>
    </source>
</evidence>
<protein>
    <recommendedName>
        <fullName evidence="4 5">Large ribosomal subunit protein uL24</fullName>
    </recommendedName>
</protein>
<evidence type="ECO:0000256" key="3">
    <source>
        <dbReference type="ARBA" id="ARBA00023274"/>
    </source>
</evidence>
<dbReference type="InterPro" id="IPR008991">
    <property type="entry name" value="Translation_prot_SH3-like_sf"/>
</dbReference>
<comment type="function">
    <text evidence="5">One of the proteins that surrounds the polypeptide exit tunnel on the outside of the subunit.</text>
</comment>
<evidence type="ECO:0000256" key="2">
    <source>
        <dbReference type="ARBA" id="ARBA00022980"/>
    </source>
</evidence>
<dbReference type="Proteomes" id="UP000230405">
    <property type="component" value="Unassembled WGS sequence"/>
</dbReference>
<accession>A0A2M7VER0</accession>
<dbReference type="InterPro" id="IPR005824">
    <property type="entry name" value="KOW"/>
</dbReference>
<dbReference type="InterPro" id="IPR005825">
    <property type="entry name" value="Ribosomal_uL24_CS"/>
</dbReference>
<name>A0A2M7VER0_9BACT</name>
<dbReference type="HAMAP" id="MF_01326_B">
    <property type="entry name" value="Ribosomal_uL24_B"/>
    <property type="match status" value="1"/>
</dbReference>
<comment type="caution">
    <text evidence="8">The sequence shown here is derived from an EMBL/GenBank/DDBJ whole genome shotgun (WGS) entry which is preliminary data.</text>
</comment>
<dbReference type="AlphaFoldDB" id="A0A2M7VER0"/>
<keyword evidence="2 5" id="KW-0689">Ribosomal protein</keyword>
<comment type="function">
    <text evidence="5">One of two assembly initiator proteins, it binds directly to the 5'-end of the 23S rRNA, where it nucleates assembly of the 50S subunit.</text>
</comment>
<evidence type="ECO:0000256" key="1">
    <source>
        <dbReference type="ARBA" id="ARBA00010618"/>
    </source>
</evidence>
<dbReference type="Pfam" id="PF17136">
    <property type="entry name" value="ribosomal_L24"/>
    <property type="match status" value="1"/>
</dbReference>
<evidence type="ECO:0000313" key="9">
    <source>
        <dbReference type="Proteomes" id="UP000230405"/>
    </source>
</evidence>
<dbReference type="PROSITE" id="PS01108">
    <property type="entry name" value="RIBOSOMAL_L24"/>
    <property type="match status" value="1"/>
</dbReference>
<dbReference type="InterPro" id="IPR057264">
    <property type="entry name" value="Ribosomal_uL24_C"/>
</dbReference>
<dbReference type="GO" id="GO:1990904">
    <property type="term" value="C:ribonucleoprotein complex"/>
    <property type="evidence" value="ECO:0007669"/>
    <property type="project" value="UniProtKB-KW"/>
</dbReference>
<dbReference type="GO" id="GO:0006412">
    <property type="term" value="P:translation"/>
    <property type="evidence" value="ECO:0007669"/>
    <property type="project" value="UniProtKB-UniRule"/>
</dbReference>
<evidence type="ECO:0000256" key="5">
    <source>
        <dbReference type="HAMAP-Rule" id="MF_01326"/>
    </source>
</evidence>
<gene>
    <name evidence="5" type="primary">rplX</name>
    <name evidence="8" type="ORF">COX77_03230</name>
</gene>
<evidence type="ECO:0000259" key="7">
    <source>
        <dbReference type="SMART" id="SM00739"/>
    </source>
</evidence>
<dbReference type="InterPro" id="IPR041988">
    <property type="entry name" value="Ribosomal_uL24_KOW"/>
</dbReference>